<sequence>MTQSIRWLQDEIADRMLQKLDIVKLEAKDLLLIPDFPGAHLQFLAKRFPNASIHSAQELDASKDPWRLRVSRFWRSVFKKDTRFSLEVYLKTGRIDLPNNSVDLIFSDLLIQDLADPKHFLGECWRVLREGGLLTFSYLGPDTGKELGAELPVTGIQPKKLASPWDMHDMGDALLGVRFADPVMDMELLHLDYESPKLLIDDAVNLGLIEKPAASASTIGDLPNKLTLELVYGHAWAVGKHLAKAQNQLAYIDVNQIGRKTRSDSA</sequence>
<dbReference type="AlphaFoldDB" id="A0AA43M8M9"/>
<dbReference type="SUPFAM" id="SSF53335">
    <property type="entry name" value="S-adenosyl-L-methionine-dependent methyltransferases"/>
    <property type="match status" value="1"/>
</dbReference>
<protein>
    <submittedName>
        <fullName evidence="2">Malonyl-CoA O-methyltransferase</fullName>
        <ecNumber evidence="2">2.1.1.197</ecNumber>
    </submittedName>
</protein>
<dbReference type="GO" id="GO:0102130">
    <property type="term" value="F:malonyl-CoA methyltransferase activity"/>
    <property type="evidence" value="ECO:0007669"/>
    <property type="project" value="UniProtKB-EC"/>
</dbReference>
<evidence type="ECO:0000313" key="3">
    <source>
        <dbReference type="Proteomes" id="UP001161160"/>
    </source>
</evidence>
<comment type="caution">
    <text evidence="2">The sequence shown here is derived from an EMBL/GenBank/DDBJ whole genome shotgun (WGS) entry which is preliminary data.</text>
</comment>
<keyword evidence="2" id="KW-0489">Methyltransferase</keyword>
<keyword evidence="2" id="KW-0808">Transferase</keyword>
<evidence type="ECO:0000259" key="1">
    <source>
        <dbReference type="Pfam" id="PF08241"/>
    </source>
</evidence>
<gene>
    <name evidence="2" type="ORF">M2127_000120</name>
</gene>
<feature type="domain" description="Methyltransferase type 11" evidence="1">
    <location>
        <begin position="94"/>
        <end position="135"/>
    </location>
</feature>
<dbReference type="GO" id="GO:0008757">
    <property type="term" value="F:S-adenosylmethionine-dependent methyltransferase activity"/>
    <property type="evidence" value="ECO:0007669"/>
    <property type="project" value="InterPro"/>
</dbReference>
<dbReference type="CDD" id="cd02440">
    <property type="entry name" value="AdoMet_MTases"/>
    <property type="match status" value="1"/>
</dbReference>
<dbReference type="Gene3D" id="3.40.50.150">
    <property type="entry name" value="Vaccinia Virus protein VP39"/>
    <property type="match status" value="1"/>
</dbReference>
<proteinExistence type="predicted"/>
<dbReference type="Pfam" id="PF08241">
    <property type="entry name" value="Methyltransf_11"/>
    <property type="match status" value="1"/>
</dbReference>
<name>A0AA43M8M9_9BURK</name>
<dbReference type="GO" id="GO:0032259">
    <property type="term" value="P:methylation"/>
    <property type="evidence" value="ECO:0007669"/>
    <property type="project" value="UniProtKB-KW"/>
</dbReference>
<dbReference type="EC" id="2.1.1.197" evidence="2"/>
<accession>A0AA43M8M9</accession>
<dbReference type="InterPro" id="IPR013216">
    <property type="entry name" value="Methyltransf_11"/>
</dbReference>
<organism evidence="2 3">
    <name type="scientific">Polynucleobacter sphagniphilus</name>
    <dbReference type="NCBI Taxonomy" id="1743169"/>
    <lineage>
        <taxon>Bacteria</taxon>
        <taxon>Pseudomonadati</taxon>
        <taxon>Pseudomonadota</taxon>
        <taxon>Betaproteobacteria</taxon>
        <taxon>Burkholderiales</taxon>
        <taxon>Burkholderiaceae</taxon>
        <taxon>Polynucleobacter</taxon>
    </lineage>
</organism>
<evidence type="ECO:0000313" key="2">
    <source>
        <dbReference type="EMBL" id="MDH6502837.1"/>
    </source>
</evidence>
<dbReference type="EMBL" id="JARXYA010000001">
    <property type="protein sequence ID" value="MDH6502837.1"/>
    <property type="molecule type" value="Genomic_DNA"/>
</dbReference>
<dbReference type="InterPro" id="IPR029063">
    <property type="entry name" value="SAM-dependent_MTases_sf"/>
</dbReference>
<reference evidence="2" key="1">
    <citation type="submission" date="2023-04" db="EMBL/GenBank/DDBJ databases">
        <title>Genome Encyclopedia of Bacteria and Archaea VI: Functional Genomics of Type Strains.</title>
        <authorList>
            <person name="Whitman W."/>
        </authorList>
    </citation>
    <scope>NUCLEOTIDE SEQUENCE</scope>
    <source>
        <strain evidence="2">Enz.4-51</strain>
    </source>
</reference>
<keyword evidence="3" id="KW-1185">Reference proteome</keyword>
<dbReference type="RefSeq" id="WP_280756458.1">
    <property type="nucleotide sequence ID" value="NZ_JARXXW010000001.1"/>
</dbReference>
<dbReference type="Proteomes" id="UP001161160">
    <property type="component" value="Unassembled WGS sequence"/>
</dbReference>